<dbReference type="EMBL" id="BAABAK010000011">
    <property type="protein sequence ID" value="GAA3969767.1"/>
    <property type="molecule type" value="Genomic_DNA"/>
</dbReference>
<organism evidence="5 6">
    <name type="scientific">Pedobacter ginsengiterrae</name>
    <dbReference type="NCBI Taxonomy" id="871696"/>
    <lineage>
        <taxon>Bacteria</taxon>
        <taxon>Pseudomonadati</taxon>
        <taxon>Bacteroidota</taxon>
        <taxon>Sphingobacteriia</taxon>
        <taxon>Sphingobacteriales</taxon>
        <taxon>Sphingobacteriaceae</taxon>
        <taxon>Pedobacter</taxon>
    </lineage>
</organism>
<keyword evidence="3" id="KW-0175">Coiled coil</keyword>
<dbReference type="SMART" id="SM00935">
    <property type="entry name" value="OmpH"/>
    <property type="match status" value="1"/>
</dbReference>
<comment type="caution">
    <text evidence="5">The sequence shown here is derived from an EMBL/GenBank/DDBJ whole genome shotgun (WGS) entry which is preliminary data.</text>
</comment>
<dbReference type="Pfam" id="PF03938">
    <property type="entry name" value="OmpH"/>
    <property type="match status" value="1"/>
</dbReference>
<evidence type="ECO:0000313" key="6">
    <source>
        <dbReference type="Proteomes" id="UP001501081"/>
    </source>
</evidence>
<feature type="coiled-coil region" evidence="3">
    <location>
        <begin position="86"/>
        <end position="113"/>
    </location>
</feature>
<evidence type="ECO:0008006" key="7">
    <source>
        <dbReference type="Google" id="ProtNLM"/>
    </source>
</evidence>
<keyword evidence="6" id="KW-1185">Reference proteome</keyword>
<dbReference type="RefSeq" id="WP_316764870.1">
    <property type="nucleotide sequence ID" value="NZ_BAABAK010000011.1"/>
</dbReference>
<dbReference type="PANTHER" id="PTHR35089">
    <property type="entry name" value="CHAPERONE PROTEIN SKP"/>
    <property type="match status" value="1"/>
</dbReference>
<evidence type="ECO:0000313" key="5">
    <source>
        <dbReference type="EMBL" id="GAA3969767.1"/>
    </source>
</evidence>
<gene>
    <name evidence="5" type="ORF">GCM10022246_23010</name>
</gene>
<protein>
    <recommendedName>
        <fullName evidence="7">Periplasmic chaperone for outer membrane proteins Skp</fullName>
    </recommendedName>
</protein>
<comment type="similarity">
    <text evidence="1">Belongs to the Skp family.</text>
</comment>
<proteinExistence type="inferred from homology"/>
<dbReference type="InterPro" id="IPR024930">
    <property type="entry name" value="Skp_dom_sf"/>
</dbReference>
<evidence type="ECO:0000256" key="2">
    <source>
        <dbReference type="ARBA" id="ARBA00022729"/>
    </source>
</evidence>
<dbReference type="PANTHER" id="PTHR35089:SF1">
    <property type="entry name" value="CHAPERONE PROTEIN SKP"/>
    <property type="match status" value="1"/>
</dbReference>
<dbReference type="InterPro" id="IPR005632">
    <property type="entry name" value="Chaperone_Skp"/>
</dbReference>
<evidence type="ECO:0000256" key="3">
    <source>
        <dbReference type="SAM" id="Coils"/>
    </source>
</evidence>
<feature type="chain" id="PRO_5046499680" description="Periplasmic chaperone for outer membrane proteins Skp" evidence="4">
    <location>
        <begin position="24"/>
        <end position="192"/>
    </location>
</feature>
<keyword evidence="2 4" id="KW-0732">Signal</keyword>
<evidence type="ECO:0000256" key="4">
    <source>
        <dbReference type="SAM" id="SignalP"/>
    </source>
</evidence>
<dbReference type="Proteomes" id="UP001501081">
    <property type="component" value="Unassembled WGS sequence"/>
</dbReference>
<accession>A0ABP7PSI0</accession>
<dbReference type="Gene3D" id="3.30.910.20">
    <property type="entry name" value="Skp domain"/>
    <property type="match status" value="1"/>
</dbReference>
<sequence length="192" mass="20652">MRKLINVFFVAAGLLFTANMANAQQKIGHVNSEEVFANLPESKTAQTTLENLSKTKQAEIDVMIKEYQSKLTAAQAKEKTRSEANKETVDKELQTAATELQDLQKRIGDAQTKAQQDLGTKQGELFQPIQGKVATAISAIAKEKGLAYVFDIANGQGGNNLVFWEGGDDITGAVKTKLGITATAAKPAAPKK</sequence>
<name>A0ABP7PSI0_9SPHI</name>
<feature type="signal peptide" evidence="4">
    <location>
        <begin position="1"/>
        <end position="23"/>
    </location>
</feature>
<evidence type="ECO:0000256" key="1">
    <source>
        <dbReference type="ARBA" id="ARBA00009091"/>
    </source>
</evidence>
<reference evidence="6" key="1">
    <citation type="journal article" date="2019" name="Int. J. Syst. Evol. Microbiol.">
        <title>The Global Catalogue of Microorganisms (GCM) 10K type strain sequencing project: providing services to taxonomists for standard genome sequencing and annotation.</title>
        <authorList>
            <consortium name="The Broad Institute Genomics Platform"/>
            <consortium name="The Broad Institute Genome Sequencing Center for Infectious Disease"/>
            <person name="Wu L."/>
            <person name="Ma J."/>
        </authorList>
    </citation>
    <scope>NUCLEOTIDE SEQUENCE [LARGE SCALE GENOMIC DNA]</scope>
    <source>
        <strain evidence="6">JCM 17338</strain>
    </source>
</reference>
<dbReference type="SUPFAM" id="SSF111384">
    <property type="entry name" value="OmpH-like"/>
    <property type="match status" value="1"/>
</dbReference>